<keyword evidence="1" id="KW-1133">Transmembrane helix</keyword>
<reference evidence="2 3" key="1">
    <citation type="submission" date="2024-01" db="EMBL/GenBank/DDBJ databases">
        <title>The genomes of 5 underutilized Papilionoideae crops provide insights into root nodulation and disease resistanc.</title>
        <authorList>
            <person name="Yuan L."/>
        </authorList>
    </citation>
    <scope>NUCLEOTIDE SEQUENCE [LARGE SCALE GENOMIC DNA]</scope>
    <source>
        <strain evidence="2">ZHUSHIDOU_FW_LH</strain>
        <tissue evidence="2">Leaf</tissue>
    </source>
</reference>
<evidence type="ECO:0000256" key="1">
    <source>
        <dbReference type="SAM" id="Phobius"/>
    </source>
</evidence>
<sequence>MSPRALAKWHCTKLMVEEVLSALRSQTHTVYDAYTVMPLMLYYGLIAKCFYRPLAYKASRFNIIIVTTRVAYICECLFSADYSGLLKVISIQSAAKDSI</sequence>
<dbReference type="AlphaFoldDB" id="A0AAN9FAP9"/>
<dbReference type="EMBL" id="JAYWIO010000004">
    <property type="protein sequence ID" value="KAK7270586.1"/>
    <property type="molecule type" value="Genomic_DNA"/>
</dbReference>
<gene>
    <name evidence="2" type="ORF">RIF29_23829</name>
</gene>
<keyword evidence="1" id="KW-0812">Transmembrane</keyword>
<accession>A0AAN9FAP9</accession>
<proteinExistence type="predicted"/>
<organism evidence="2 3">
    <name type="scientific">Crotalaria pallida</name>
    <name type="common">Smooth rattlebox</name>
    <name type="synonym">Crotalaria striata</name>
    <dbReference type="NCBI Taxonomy" id="3830"/>
    <lineage>
        <taxon>Eukaryota</taxon>
        <taxon>Viridiplantae</taxon>
        <taxon>Streptophyta</taxon>
        <taxon>Embryophyta</taxon>
        <taxon>Tracheophyta</taxon>
        <taxon>Spermatophyta</taxon>
        <taxon>Magnoliopsida</taxon>
        <taxon>eudicotyledons</taxon>
        <taxon>Gunneridae</taxon>
        <taxon>Pentapetalae</taxon>
        <taxon>rosids</taxon>
        <taxon>fabids</taxon>
        <taxon>Fabales</taxon>
        <taxon>Fabaceae</taxon>
        <taxon>Papilionoideae</taxon>
        <taxon>50 kb inversion clade</taxon>
        <taxon>genistoids sensu lato</taxon>
        <taxon>core genistoids</taxon>
        <taxon>Crotalarieae</taxon>
        <taxon>Crotalaria</taxon>
    </lineage>
</organism>
<feature type="transmembrane region" description="Helical" evidence="1">
    <location>
        <begin position="33"/>
        <end position="51"/>
    </location>
</feature>
<name>A0AAN9FAP9_CROPI</name>
<keyword evidence="3" id="KW-1185">Reference proteome</keyword>
<protein>
    <submittedName>
        <fullName evidence="2">Uncharacterized protein</fullName>
    </submittedName>
</protein>
<comment type="caution">
    <text evidence="2">The sequence shown here is derived from an EMBL/GenBank/DDBJ whole genome shotgun (WGS) entry which is preliminary data.</text>
</comment>
<keyword evidence="1" id="KW-0472">Membrane</keyword>
<evidence type="ECO:0000313" key="2">
    <source>
        <dbReference type="EMBL" id="KAK7270586.1"/>
    </source>
</evidence>
<dbReference type="Proteomes" id="UP001372338">
    <property type="component" value="Unassembled WGS sequence"/>
</dbReference>
<evidence type="ECO:0000313" key="3">
    <source>
        <dbReference type="Proteomes" id="UP001372338"/>
    </source>
</evidence>